<organism evidence="2 3">
    <name type="scientific">Leptospira interrogans str. 2002000626</name>
    <dbReference type="NCBI Taxonomy" id="996803"/>
    <lineage>
        <taxon>Bacteria</taxon>
        <taxon>Pseudomonadati</taxon>
        <taxon>Spirochaetota</taxon>
        <taxon>Spirochaetia</taxon>
        <taxon>Leptospirales</taxon>
        <taxon>Leptospiraceae</taxon>
        <taxon>Leptospira</taxon>
    </lineage>
</organism>
<keyword evidence="1" id="KW-0812">Transmembrane</keyword>
<gene>
    <name evidence="2" type="ORF">LEP1GSC029_3849</name>
</gene>
<sequence length="40" mass="4711">MIFCFEFSSGFIFATFFMFSGDFIFYISLIKTILFALFSI</sequence>
<accession>A0A829D4A5</accession>
<evidence type="ECO:0000313" key="2">
    <source>
        <dbReference type="EMBL" id="EMY03785.1"/>
    </source>
</evidence>
<reference evidence="2 3" key="1">
    <citation type="submission" date="2013-02" db="EMBL/GenBank/DDBJ databases">
        <authorList>
            <person name="Harkins D.M."/>
            <person name="Durkin A.S."/>
            <person name="Brinkac L.M."/>
            <person name="Haft D.H."/>
            <person name="Selengut J.D."/>
            <person name="Sanka R."/>
            <person name="DePew J."/>
            <person name="Purushe J."/>
            <person name="Whelen A.C."/>
            <person name="Vinetz J.M."/>
            <person name="Sutton G.G."/>
            <person name="Nierman W.C."/>
            <person name="Fouts D.E."/>
        </authorList>
    </citation>
    <scope>NUCLEOTIDE SEQUENCE [LARGE SCALE GENOMIC DNA]</scope>
    <source>
        <strain evidence="2 3">2002000626</strain>
    </source>
</reference>
<name>A0A829D4A5_LEPIR</name>
<protein>
    <submittedName>
        <fullName evidence="2">Uncharacterized protein</fullName>
    </submittedName>
</protein>
<evidence type="ECO:0000313" key="3">
    <source>
        <dbReference type="Proteomes" id="UP000012329"/>
    </source>
</evidence>
<dbReference type="AlphaFoldDB" id="A0A829D4A5"/>
<dbReference type="EMBL" id="AFJL02000167">
    <property type="protein sequence ID" value="EMY03785.1"/>
    <property type="molecule type" value="Genomic_DNA"/>
</dbReference>
<keyword evidence="1" id="KW-1133">Transmembrane helix</keyword>
<feature type="transmembrane region" description="Helical" evidence="1">
    <location>
        <begin position="12"/>
        <end position="38"/>
    </location>
</feature>
<keyword evidence="1" id="KW-0472">Membrane</keyword>
<comment type="caution">
    <text evidence="2">The sequence shown here is derived from an EMBL/GenBank/DDBJ whole genome shotgun (WGS) entry which is preliminary data.</text>
</comment>
<proteinExistence type="predicted"/>
<evidence type="ECO:0000256" key="1">
    <source>
        <dbReference type="SAM" id="Phobius"/>
    </source>
</evidence>
<dbReference type="Proteomes" id="UP000012329">
    <property type="component" value="Unassembled WGS sequence"/>
</dbReference>